<evidence type="ECO:0000256" key="6">
    <source>
        <dbReference type="ARBA" id="ARBA00022692"/>
    </source>
</evidence>
<dbReference type="PROSITE" id="PS51201">
    <property type="entry name" value="RCK_N"/>
    <property type="match status" value="1"/>
</dbReference>
<accession>A0A8J3F6F9</accession>
<reference evidence="15" key="2">
    <citation type="submission" date="2020-09" db="EMBL/GenBank/DDBJ databases">
        <authorList>
            <person name="Sun Q."/>
            <person name="Sedlacek I."/>
        </authorList>
    </citation>
    <scope>NUCLEOTIDE SEQUENCE</scope>
    <source>
        <strain evidence="15">CCM 7664</strain>
    </source>
</reference>
<gene>
    <name evidence="15" type="ORF">GCM10011430_19670</name>
</gene>
<dbReference type="Pfam" id="PF02080">
    <property type="entry name" value="TrkA_C"/>
    <property type="match status" value="1"/>
</dbReference>
<feature type="transmembrane region" description="Helical" evidence="12">
    <location>
        <begin position="184"/>
        <end position="205"/>
    </location>
</feature>
<keyword evidence="5" id="KW-0633">Potassium transport</keyword>
<dbReference type="InterPro" id="IPR006037">
    <property type="entry name" value="RCK_C"/>
</dbReference>
<comment type="similarity">
    <text evidence="2">Belongs to the monovalent cation:proton antiporter 2 (CPA2) transporter (TC 2.A.37) family.</text>
</comment>
<feature type="transmembrane region" description="Helical" evidence="12">
    <location>
        <begin position="55"/>
        <end position="74"/>
    </location>
</feature>
<feature type="transmembrane region" description="Helical" evidence="12">
    <location>
        <begin position="226"/>
        <end position="259"/>
    </location>
</feature>
<dbReference type="InterPro" id="IPR036291">
    <property type="entry name" value="NAD(P)-bd_dom_sf"/>
</dbReference>
<evidence type="ECO:0000256" key="5">
    <source>
        <dbReference type="ARBA" id="ARBA00022538"/>
    </source>
</evidence>
<evidence type="ECO:0000256" key="3">
    <source>
        <dbReference type="ARBA" id="ARBA00022448"/>
    </source>
</evidence>
<dbReference type="Gene3D" id="1.20.1530.20">
    <property type="match status" value="1"/>
</dbReference>
<evidence type="ECO:0000259" key="14">
    <source>
        <dbReference type="PROSITE" id="PS51202"/>
    </source>
</evidence>
<keyword evidence="10 12" id="KW-0472">Membrane</keyword>
<dbReference type="InterPro" id="IPR004771">
    <property type="entry name" value="K/H_exchanger"/>
</dbReference>
<evidence type="ECO:0000256" key="8">
    <source>
        <dbReference type="ARBA" id="ARBA00022989"/>
    </source>
</evidence>
<keyword evidence="6 12" id="KW-0812">Transmembrane</keyword>
<name>A0A8J3F6F9_9BURK</name>
<feature type="transmembrane region" description="Helical" evidence="12">
    <location>
        <begin position="6"/>
        <end position="24"/>
    </location>
</feature>
<dbReference type="PANTHER" id="PTHR46157">
    <property type="entry name" value="K(+) EFFLUX ANTIPORTER 3, CHLOROPLASTIC"/>
    <property type="match status" value="1"/>
</dbReference>
<feature type="transmembrane region" description="Helical" evidence="12">
    <location>
        <begin position="304"/>
        <end position="325"/>
    </location>
</feature>
<feature type="domain" description="RCK N-terminal" evidence="13">
    <location>
        <begin position="415"/>
        <end position="532"/>
    </location>
</feature>
<dbReference type="PANTHER" id="PTHR46157:SF4">
    <property type="entry name" value="K(+) EFFLUX ANTIPORTER 3, CHLOROPLASTIC"/>
    <property type="match status" value="1"/>
</dbReference>
<dbReference type="SUPFAM" id="SSF116726">
    <property type="entry name" value="TrkA C-terminal domain-like"/>
    <property type="match status" value="1"/>
</dbReference>
<dbReference type="PROSITE" id="PS51202">
    <property type="entry name" value="RCK_C"/>
    <property type="match status" value="1"/>
</dbReference>
<dbReference type="GO" id="GO:0012505">
    <property type="term" value="C:endomembrane system"/>
    <property type="evidence" value="ECO:0007669"/>
    <property type="project" value="UniProtKB-SubCell"/>
</dbReference>
<keyword evidence="4" id="KW-0050">Antiport</keyword>
<keyword evidence="7" id="KW-0630">Potassium</keyword>
<feature type="transmembrane region" description="Helical" evidence="12">
    <location>
        <begin position="279"/>
        <end position="297"/>
    </location>
</feature>
<keyword evidence="3" id="KW-0813">Transport</keyword>
<feature type="transmembrane region" description="Helical" evidence="12">
    <location>
        <begin position="331"/>
        <end position="350"/>
    </location>
</feature>
<keyword evidence="9" id="KW-0406">Ion transport</keyword>
<evidence type="ECO:0000256" key="11">
    <source>
        <dbReference type="SAM" id="Coils"/>
    </source>
</evidence>
<dbReference type="InterPro" id="IPR036721">
    <property type="entry name" value="RCK_C_sf"/>
</dbReference>
<dbReference type="InterPro" id="IPR003148">
    <property type="entry name" value="RCK_N"/>
</dbReference>
<evidence type="ECO:0000256" key="1">
    <source>
        <dbReference type="ARBA" id="ARBA00004127"/>
    </source>
</evidence>
<dbReference type="NCBIfam" id="TIGR00932">
    <property type="entry name" value="2a37"/>
    <property type="match status" value="1"/>
</dbReference>
<comment type="subcellular location">
    <subcellularLocation>
        <location evidence="1">Endomembrane system</location>
        <topology evidence="1">Multi-pass membrane protein</topology>
    </subcellularLocation>
</comment>
<evidence type="ECO:0000256" key="9">
    <source>
        <dbReference type="ARBA" id="ARBA00023065"/>
    </source>
</evidence>
<evidence type="ECO:0000256" key="7">
    <source>
        <dbReference type="ARBA" id="ARBA00022958"/>
    </source>
</evidence>
<dbReference type="GO" id="GO:1902600">
    <property type="term" value="P:proton transmembrane transport"/>
    <property type="evidence" value="ECO:0007669"/>
    <property type="project" value="InterPro"/>
</dbReference>
<dbReference type="GO" id="GO:0008324">
    <property type="term" value="F:monoatomic cation transmembrane transporter activity"/>
    <property type="evidence" value="ECO:0007669"/>
    <property type="project" value="InterPro"/>
</dbReference>
<organism evidence="15 16">
    <name type="scientific">Oxalicibacterium solurbis</name>
    <dbReference type="NCBI Taxonomy" id="69280"/>
    <lineage>
        <taxon>Bacteria</taxon>
        <taxon>Pseudomonadati</taxon>
        <taxon>Pseudomonadota</taxon>
        <taxon>Betaproteobacteria</taxon>
        <taxon>Burkholderiales</taxon>
        <taxon>Oxalobacteraceae</taxon>
        <taxon>Oxalicibacterium</taxon>
    </lineage>
</organism>
<feature type="transmembrane region" description="Helical" evidence="12">
    <location>
        <begin position="120"/>
        <end position="143"/>
    </location>
</feature>
<dbReference type="Gene3D" id="3.30.70.1450">
    <property type="entry name" value="Regulator of K+ conductance, C-terminal domain"/>
    <property type="match status" value="1"/>
</dbReference>
<evidence type="ECO:0000259" key="13">
    <source>
        <dbReference type="PROSITE" id="PS51201"/>
    </source>
</evidence>
<dbReference type="Gene3D" id="3.40.50.720">
    <property type="entry name" value="NAD(P)-binding Rossmann-like Domain"/>
    <property type="match status" value="1"/>
</dbReference>
<dbReference type="Pfam" id="PF00999">
    <property type="entry name" value="Na_H_Exchanger"/>
    <property type="match status" value="1"/>
</dbReference>
<feature type="transmembrane region" description="Helical" evidence="12">
    <location>
        <begin position="31"/>
        <end position="49"/>
    </location>
</feature>
<dbReference type="SUPFAM" id="SSF51735">
    <property type="entry name" value="NAD(P)-binding Rossmann-fold domains"/>
    <property type="match status" value="1"/>
</dbReference>
<evidence type="ECO:0000256" key="10">
    <source>
        <dbReference type="ARBA" id="ARBA00023136"/>
    </source>
</evidence>
<keyword evidence="16" id="KW-1185">Reference proteome</keyword>
<sequence length="675" mass="73098">MLLSPLELTLLLLSAAVLGVVAFRTLNLPPMLGYLVAGIIIGPYTLGWAEDSATTHALAEFGVVFLMFSIGLEFSLSKLSAMRRIVFGLGLAQVLLTIAGTMAFGWIVAHLSQRLTGISWQAAFALGGALAMSSTAIVSKILTERLELESEHGRRIIGILLFQDLALVPLLILVPALADHSDGLATTLLLAAGKAVVVLLLLLFVGHKILRSWFRIVVKRRSQELFMLNLLLITLGAAWITEMAGLSLALGAFVAGMLIAETEYKHQVEEDIKSFRDVLLGLFFITIGMLLNVRLVAEHWFLVLLLLTIPVLLKCILIVLLARVFGAPLGVAMRTGLALAQAGEFGFVLLNQIGGLNLLEPMFVQLILASMVLSMLVAPLILAKSDAIVMKLSRNDWMMQSLALTQIATRTMKTQQHVIIAGFGRTGQSLARLLEEEGVPYHALDLDPDRVRDAQAAGVHVSYGDAGRRESLVAAGINRAAALVITYASTPSALKVLHHVHEMAPALPVIVRSMDDSDLDRLRAAGATEVVPEVIEGSLMLASHALLTLGVPLRRVISRIQMARGERYASLRGFFHGVSDTSDIAENLQVRLRSIVLPEGARSIGKSLGELELDELGAEVIDLRRNRNRLEWTPETTLLAGDIVVLRGAVEELARAEEHLLKTRRNQRSASAGAG</sequence>
<comment type="caution">
    <text evidence="15">The sequence shown here is derived from an EMBL/GenBank/DDBJ whole genome shotgun (WGS) entry which is preliminary data.</text>
</comment>
<feature type="transmembrane region" description="Helical" evidence="12">
    <location>
        <begin position="155"/>
        <end position="178"/>
    </location>
</feature>
<dbReference type="Proteomes" id="UP000627205">
    <property type="component" value="Unassembled WGS sequence"/>
</dbReference>
<keyword evidence="11" id="KW-0175">Coiled coil</keyword>
<dbReference type="Pfam" id="PF02254">
    <property type="entry name" value="TrkA_N"/>
    <property type="match status" value="1"/>
</dbReference>
<dbReference type="GO" id="GO:0005886">
    <property type="term" value="C:plasma membrane"/>
    <property type="evidence" value="ECO:0007669"/>
    <property type="project" value="TreeGrafter"/>
</dbReference>
<dbReference type="GO" id="GO:0015297">
    <property type="term" value="F:antiporter activity"/>
    <property type="evidence" value="ECO:0007669"/>
    <property type="project" value="UniProtKB-KW"/>
</dbReference>
<evidence type="ECO:0000313" key="15">
    <source>
        <dbReference type="EMBL" id="GGI54793.1"/>
    </source>
</evidence>
<evidence type="ECO:0000313" key="16">
    <source>
        <dbReference type="Proteomes" id="UP000627205"/>
    </source>
</evidence>
<reference evidence="15" key="1">
    <citation type="journal article" date="2014" name="Int. J. Syst. Evol. Microbiol.">
        <title>Complete genome sequence of Corynebacterium casei LMG S-19264T (=DSM 44701T), isolated from a smear-ripened cheese.</title>
        <authorList>
            <consortium name="US DOE Joint Genome Institute (JGI-PGF)"/>
            <person name="Walter F."/>
            <person name="Albersmeier A."/>
            <person name="Kalinowski J."/>
            <person name="Ruckert C."/>
        </authorList>
    </citation>
    <scope>NUCLEOTIDE SEQUENCE</scope>
    <source>
        <strain evidence="15">CCM 7664</strain>
    </source>
</reference>
<evidence type="ECO:0000256" key="4">
    <source>
        <dbReference type="ARBA" id="ARBA00022449"/>
    </source>
</evidence>
<proteinExistence type="inferred from homology"/>
<dbReference type="AlphaFoldDB" id="A0A8J3F6F9"/>
<feature type="transmembrane region" description="Helical" evidence="12">
    <location>
        <begin position="362"/>
        <end position="382"/>
    </location>
</feature>
<evidence type="ECO:0000256" key="2">
    <source>
        <dbReference type="ARBA" id="ARBA00005551"/>
    </source>
</evidence>
<keyword evidence="8 12" id="KW-1133">Transmembrane helix</keyword>
<protein>
    <submittedName>
        <fullName evidence="15">Potassium efflux system protein</fullName>
    </submittedName>
</protein>
<dbReference type="GO" id="GO:0006813">
    <property type="term" value="P:potassium ion transport"/>
    <property type="evidence" value="ECO:0007669"/>
    <property type="project" value="UniProtKB-KW"/>
</dbReference>
<dbReference type="InterPro" id="IPR038770">
    <property type="entry name" value="Na+/solute_symporter_sf"/>
</dbReference>
<feature type="transmembrane region" description="Helical" evidence="12">
    <location>
        <begin position="86"/>
        <end position="108"/>
    </location>
</feature>
<dbReference type="EMBL" id="BMDP01000003">
    <property type="protein sequence ID" value="GGI54793.1"/>
    <property type="molecule type" value="Genomic_DNA"/>
</dbReference>
<dbReference type="InterPro" id="IPR006153">
    <property type="entry name" value="Cation/H_exchanger_TM"/>
</dbReference>
<evidence type="ECO:0000256" key="12">
    <source>
        <dbReference type="SAM" id="Phobius"/>
    </source>
</evidence>
<feature type="domain" description="RCK C-terminal" evidence="14">
    <location>
        <begin position="579"/>
        <end position="662"/>
    </location>
</feature>
<dbReference type="FunFam" id="3.40.50.720:FF:000036">
    <property type="entry name" value="Glutathione-regulated potassium-efflux system protein KefB"/>
    <property type="match status" value="1"/>
</dbReference>
<feature type="coiled-coil region" evidence="11">
    <location>
        <begin position="613"/>
        <end position="666"/>
    </location>
</feature>